<organism evidence="1 2">
    <name type="scientific">Candidatus Jorgensenbacteria bacterium RIFCSPLOWO2_01_FULL_45_25b</name>
    <dbReference type="NCBI Taxonomy" id="1798471"/>
    <lineage>
        <taxon>Bacteria</taxon>
        <taxon>Candidatus Joergenseniibacteriota</taxon>
    </lineage>
</organism>
<gene>
    <name evidence="1" type="ORF">A3A21_04155</name>
</gene>
<name>A0A1F6BWJ2_9BACT</name>
<dbReference type="Proteomes" id="UP000176996">
    <property type="component" value="Unassembled WGS sequence"/>
</dbReference>
<accession>A0A1F6BWJ2</accession>
<dbReference type="EMBL" id="MFKK01000013">
    <property type="protein sequence ID" value="OGG41314.1"/>
    <property type="molecule type" value="Genomic_DNA"/>
</dbReference>
<dbReference type="STRING" id="1798471.A3A21_04155"/>
<comment type="caution">
    <text evidence="1">The sequence shown here is derived from an EMBL/GenBank/DDBJ whole genome shotgun (WGS) entry which is preliminary data.</text>
</comment>
<reference evidence="1 2" key="1">
    <citation type="journal article" date="2016" name="Nat. Commun.">
        <title>Thousands of microbial genomes shed light on interconnected biogeochemical processes in an aquifer system.</title>
        <authorList>
            <person name="Anantharaman K."/>
            <person name="Brown C.T."/>
            <person name="Hug L.A."/>
            <person name="Sharon I."/>
            <person name="Castelle C.J."/>
            <person name="Probst A.J."/>
            <person name="Thomas B.C."/>
            <person name="Singh A."/>
            <person name="Wilkins M.J."/>
            <person name="Karaoz U."/>
            <person name="Brodie E.L."/>
            <person name="Williams K.H."/>
            <person name="Hubbard S.S."/>
            <person name="Banfield J.F."/>
        </authorList>
    </citation>
    <scope>NUCLEOTIDE SEQUENCE [LARGE SCALE GENOMIC DNA]</scope>
</reference>
<evidence type="ECO:0000313" key="1">
    <source>
        <dbReference type="EMBL" id="OGG41314.1"/>
    </source>
</evidence>
<evidence type="ECO:0000313" key="2">
    <source>
        <dbReference type="Proteomes" id="UP000176996"/>
    </source>
</evidence>
<proteinExistence type="predicted"/>
<sequence length="295" mass="31692">MPLQIVSVSADIGEKGRGPDGDLFEVFVTALVTDRIGNQSNVPEVSVSAEFSCGSYTPRDPQRSGSQFSVVFDLPVGDHRLLVNVPTAVAGGSVRVLIRRTYTITWDEPIIEYTNAGRVVSVCGLVTENVNGRISIPEPPVKVVFETDGSGVGEIFTSGGTFSFKFPPIQKTSATSARVEGESARVARQVVVPVAKPARITALSRLETTPGEWEFVVLVIGDNGFPLPGVSLHISTPYVKYAVAPASGFPKTDTLGQLAFTIHIPDGERQIVFDVQTPDQSVKLTEQAFREEDAM</sequence>
<protein>
    <submittedName>
        <fullName evidence="1">Uncharacterized protein</fullName>
    </submittedName>
</protein>
<dbReference type="AlphaFoldDB" id="A0A1F6BWJ2"/>